<gene>
    <name evidence="3" type="ORF">T459_01921</name>
</gene>
<evidence type="ECO:0000313" key="4">
    <source>
        <dbReference type="Proteomes" id="UP000222542"/>
    </source>
</evidence>
<evidence type="ECO:0008006" key="5">
    <source>
        <dbReference type="Google" id="ProtNLM"/>
    </source>
</evidence>
<dbReference type="PANTHER" id="PTHR47926">
    <property type="entry name" value="PENTATRICOPEPTIDE REPEAT-CONTAINING PROTEIN"/>
    <property type="match status" value="1"/>
</dbReference>
<dbReference type="InterPro" id="IPR002885">
    <property type="entry name" value="PPR_rpt"/>
</dbReference>
<reference evidence="3 4" key="2">
    <citation type="journal article" date="2017" name="Genome Biol.">
        <title>New reference genome sequences of hot pepper reveal the massive evolution of plant disease-resistance genes by retroduplication.</title>
        <authorList>
            <person name="Kim S."/>
            <person name="Park J."/>
            <person name="Yeom S.I."/>
            <person name="Kim Y.M."/>
            <person name="Seo E."/>
            <person name="Kim K.T."/>
            <person name="Kim M.S."/>
            <person name="Lee J.M."/>
            <person name="Cheong K."/>
            <person name="Shin H.S."/>
            <person name="Kim S.B."/>
            <person name="Han K."/>
            <person name="Lee J."/>
            <person name="Park M."/>
            <person name="Lee H.A."/>
            <person name="Lee H.Y."/>
            <person name="Lee Y."/>
            <person name="Oh S."/>
            <person name="Lee J.H."/>
            <person name="Choi E."/>
            <person name="Choi E."/>
            <person name="Lee S.E."/>
            <person name="Jeon J."/>
            <person name="Kim H."/>
            <person name="Choi G."/>
            <person name="Song H."/>
            <person name="Lee J."/>
            <person name="Lee S.C."/>
            <person name="Kwon J.K."/>
            <person name="Lee H.Y."/>
            <person name="Koo N."/>
            <person name="Hong Y."/>
            <person name="Kim R.W."/>
            <person name="Kang W.H."/>
            <person name="Huh J.H."/>
            <person name="Kang B.C."/>
            <person name="Yang T.J."/>
            <person name="Lee Y.H."/>
            <person name="Bennetzen J.L."/>
            <person name="Choi D."/>
        </authorList>
    </citation>
    <scope>NUCLEOTIDE SEQUENCE [LARGE SCALE GENOMIC DNA]</scope>
    <source>
        <strain evidence="4">cv. CM334</strain>
    </source>
</reference>
<name>A0A2G3AIG9_CAPAN</name>
<evidence type="ECO:0000256" key="2">
    <source>
        <dbReference type="PROSITE-ProRule" id="PRU00708"/>
    </source>
</evidence>
<organism evidence="3 4">
    <name type="scientific">Capsicum annuum</name>
    <name type="common">Capsicum pepper</name>
    <dbReference type="NCBI Taxonomy" id="4072"/>
    <lineage>
        <taxon>Eukaryota</taxon>
        <taxon>Viridiplantae</taxon>
        <taxon>Streptophyta</taxon>
        <taxon>Embryophyta</taxon>
        <taxon>Tracheophyta</taxon>
        <taxon>Spermatophyta</taxon>
        <taxon>Magnoliopsida</taxon>
        <taxon>eudicotyledons</taxon>
        <taxon>Gunneridae</taxon>
        <taxon>Pentapetalae</taxon>
        <taxon>asterids</taxon>
        <taxon>lamiids</taxon>
        <taxon>Solanales</taxon>
        <taxon>Solanaceae</taxon>
        <taxon>Solanoideae</taxon>
        <taxon>Capsiceae</taxon>
        <taxon>Capsicum</taxon>
    </lineage>
</organism>
<dbReference type="NCBIfam" id="TIGR00756">
    <property type="entry name" value="PPR"/>
    <property type="match status" value="1"/>
</dbReference>
<evidence type="ECO:0000256" key="1">
    <source>
        <dbReference type="ARBA" id="ARBA00022737"/>
    </source>
</evidence>
<dbReference type="Pfam" id="PF01535">
    <property type="entry name" value="PPR"/>
    <property type="match status" value="1"/>
</dbReference>
<dbReference type="InterPro" id="IPR046960">
    <property type="entry name" value="PPR_At4g14850-like_plant"/>
</dbReference>
<proteinExistence type="predicted"/>
<comment type="caution">
    <text evidence="3">The sequence shown here is derived from an EMBL/GenBank/DDBJ whole genome shotgun (WGS) entry which is preliminary data.</text>
</comment>
<protein>
    <recommendedName>
        <fullName evidence="5">Pentatricopeptide repeat-containing protein</fullName>
    </recommendedName>
</protein>
<dbReference type="STRING" id="4072.A0A2G3AIG9"/>
<dbReference type="Proteomes" id="UP000222542">
    <property type="component" value="Unassembled WGS sequence"/>
</dbReference>
<accession>A0A2G3AIG9</accession>
<dbReference type="PANTHER" id="PTHR47926:SF395">
    <property type="entry name" value="TETRATRICOPEPTIDE-LIKE HELICAL DOMAIN, DYW DOMAIN PROTEIN-RELATED"/>
    <property type="match status" value="1"/>
</dbReference>
<keyword evidence="4" id="KW-1185">Reference proteome</keyword>
<keyword evidence="1" id="KW-0677">Repeat</keyword>
<dbReference type="GO" id="GO:0003723">
    <property type="term" value="F:RNA binding"/>
    <property type="evidence" value="ECO:0007669"/>
    <property type="project" value="InterPro"/>
</dbReference>
<dbReference type="GO" id="GO:0009451">
    <property type="term" value="P:RNA modification"/>
    <property type="evidence" value="ECO:0007669"/>
    <property type="project" value="InterPro"/>
</dbReference>
<reference evidence="3 4" key="1">
    <citation type="journal article" date="2014" name="Nat. Genet.">
        <title>Genome sequence of the hot pepper provides insights into the evolution of pungency in Capsicum species.</title>
        <authorList>
            <person name="Kim S."/>
            <person name="Park M."/>
            <person name="Yeom S.I."/>
            <person name="Kim Y.M."/>
            <person name="Lee J.M."/>
            <person name="Lee H.A."/>
            <person name="Seo E."/>
            <person name="Choi J."/>
            <person name="Cheong K."/>
            <person name="Kim K.T."/>
            <person name="Jung K."/>
            <person name="Lee G.W."/>
            <person name="Oh S.K."/>
            <person name="Bae C."/>
            <person name="Kim S.B."/>
            <person name="Lee H.Y."/>
            <person name="Kim S.Y."/>
            <person name="Kim M.S."/>
            <person name="Kang B.C."/>
            <person name="Jo Y.D."/>
            <person name="Yang H.B."/>
            <person name="Jeong H.J."/>
            <person name="Kang W.H."/>
            <person name="Kwon J.K."/>
            <person name="Shin C."/>
            <person name="Lim J.Y."/>
            <person name="Park J.H."/>
            <person name="Huh J.H."/>
            <person name="Kim J.S."/>
            <person name="Kim B.D."/>
            <person name="Cohen O."/>
            <person name="Paran I."/>
            <person name="Suh M.C."/>
            <person name="Lee S.B."/>
            <person name="Kim Y.K."/>
            <person name="Shin Y."/>
            <person name="Noh S.J."/>
            <person name="Park J."/>
            <person name="Seo Y.S."/>
            <person name="Kwon S.Y."/>
            <person name="Kim H.A."/>
            <person name="Park J.M."/>
            <person name="Kim H.J."/>
            <person name="Choi S.B."/>
            <person name="Bosland P.W."/>
            <person name="Reeves G."/>
            <person name="Jo S.H."/>
            <person name="Lee B.W."/>
            <person name="Cho H.T."/>
            <person name="Choi H.S."/>
            <person name="Lee M.S."/>
            <person name="Yu Y."/>
            <person name="Do Choi Y."/>
            <person name="Park B.S."/>
            <person name="van Deynze A."/>
            <person name="Ashrafi H."/>
            <person name="Hill T."/>
            <person name="Kim W.T."/>
            <person name="Pai H.S."/>
            <person name="Ahn H.K."/>
            <person name="Yeam I."/>
            <person name="Giovannoni J.J."/>
            <person name="Rose J.K."/>
            <person name="Sorensen I."/>
            <person name="Lee S.J."/>
            <person name="Kim R.W."/>
            <person name="Choi I.Y."/>
            <person name="Choi B.S."/>
            <person name="Lim J.S."/>
            <person name="Lee Y.H."/>
            <person name="Choi D."/>
        </authorList>
    </citation>
    <scope>NUCLEOTIDE SEQUENCE [LARGE SCALE GENOMIC DNA]</scope>
    <source>
        <strain evidence="4">cv. CM334</strain>
    </source>
</reference>
<dbReference type="Gene3D" id="1.25.40.10">
    <property type="entry name" value="Tetratricopeptide repeat domain"/>
    <property type="match status" value="1"/>
</dbReference>
<sequence length="218" mass="25325">MDPFEALYGMRSRSTIGWFEVGETRLFGPELVHQAKEKVKLIEDRIKTAQSHQNSYVDVRRRELEFEVCDWVFLKAVNVFDNMETKDMKSWTTMIMGYRVHEQVKNAIVLFHRIVDEGFRPNQVNFLAVLSACSHEELVEDDINCFRKMVLEYRLTPKIEHYTYDDLFELSSLLHFKSHSLPKPNDEPDGLSQVVVTFKAESHSLSKADSNSDSLSEG</sequence>
<feature type="repeat" description="PPR" evidence="2">
    <location>
        <begin position="87"/>
        <end position="121"/>
    </location>
</feature>
<dbReference type="Gramene" id="PHT94039">
    <property type="protein sequence ID" value="PHT94039"/>
    <property type="gene ID" value="T459_01921"/>
</dbReference>
<evidence type="ECO:0000313" key="3">
    <source>
        <dbReference type="EMBL" id="PHT94039.1"/>
    </source>
</evidence>
<dbReference type="PROSITE" id="PS51375">
    <property type="entry name" value="PPR"/>
    <property type="match status" value="1"/>
</dbReference>
<dbReference type="EMBL" id="AYRZ02000001">
    <property type="protein sequence ID" value="PHT94039.1"/>
    <property type="molecule type" value="Genomic_DNA"/>
</dbReference>
<dbReference type="InterPro" id="IPR011990">
    <property type="entry name" value="TPR-like_helical_dom_sf"/>
</dbReference>
<dbReference type="AlphaFoldDB" id="A0A2G3AIG9"/>